<keyword evidence="3" id="KW-0732">Signal</keyword>
<evidence type="ECO:0000256" key="3">
    <source>
        <dbReference type="SAM" id="SignalP"/>
    </source>
</evidence>
<feature type="signal peptide" evidence="3">
    <location>
        <begin position="1"/>
        <end position="16"/>
    </location>
</feature>
<evidence type="ECO:0000256" key="1">
    <source>
        <dbReference type="SAM" id="Coils"/>
    </source>
</evidence>
<reference evidence="5" key="2">
    <citation type="journal article" date="2016" name="Sci. Rep.">
        <title>Dictyocaulus viviparus genome, variome and transcriptome elucidate lungworm biology and support future intervention.</title>
        <authorList>
            <person name="McNulty S.N."/>
            <person name="Strube C."/>
            <person name="Rosa B.A."/>
            <person name="Martin J.C."/>
            <person name="Tyagi R."/>
            <person name="Choi Y.J."/>
            <person name="Wang Q."/>
            <person name="Hallsworth Pepin K."/>
            <person name="Zhang X."/>
            <person name="Ozersky P."/>
            <person name="Wilson R.K."/>
            <person name="Sternberg P.W."/>
            <person name="Gasser R.B."/>
            <person name="Mitreva M."/>
        </authorList>
    </citation>
    <scope>NUCLEOTIDE SEQUENCE [LARGE SCALE GENOMIC DNA]</scope>
    <source>
        <strain evidence="5">HannoverDv2000</strain>
    </source>
</reference>
<dbReference type="Proteomes" id="UP000053766">
    <property type="component" value="Unassembled WGS sequence"/>
</dbReference>
<keyword evidence="5" id="KW-1185">Reference proteome</keyword>
<evidence type="ECO:0000313" key="4">
    <source>
        <dbReference type="EMBL" id="KJH52187.1"/>
    </source>
</evidence>
<keyword evidence="2" id="KW-0472">Membrane</keyword>
<feature type="transmembrane region" description="Helical" evidence="2">
    <location>
        <begin position="96"/>
        <end position="118"/>
    </location>
</feature>
<dbReference type="AlphaFoldDB" id="A0A0D8Y7N3"/>
<name>A0A0D8Y7N3_DICVI</name>
<gene>
    <name evidence="4" type="ORF">DICVIV_01652</name>
</gene>
<keyword evidence="2" id="KW-1133">Transmembrane helix</keyword>
<sequence>MVQFLFLLVFLRSLYAQKNATKEHCWSAWSPCTVTCISQLSDIKEVDFARRWRIWMPLRCPHIKPPYQLTEFRACSASVPPCLIVENIFHPSSRTIYRLMALVLLMLISVVPSVLICCRYSTGIPIIHWERGNHDSPRSTMLDSMLLSEEIENLRERNQKHESTASKSTNITH</sequence>
<keyword evidence="1" id="KW-0175">Coiled coil</keyword>
<evidence type="ECO:0008006" key="6">
    <source>
        <dbReference type="Google" id="ProtNLM"/>
    </source>
</evidence>
<proteinExistence type="predicted"/>
<accession>A0A0D8Y7N3</accession>
<protein>
    <recommendedName>
        <fullName evidence="6">Thrombospondin type 1 domain protein</fullName>
    </recommendedName>
</protein>
<organism evidence="4 5">
    <name type="scientific">Dictyocaulus viviparus</name>
    <name type="common">Bovine lungworm</name>
    <dbReference type="NCBI Taxonomy" id="29172"/>
    <lineage>
        <taxon>Eukaryota</taxon>
        <taxon>Metazoa</taxon>
        <taxon>Ecdysozoa</taxon>
        <taxon>Nematoda</taxon>
        <taxon>Chromadorea</taxon>
        <taxon>Rhabditida</taxon>
        <taxon>Rhabditina</taxon>
        <taxon>Rhabditomorpha</taxon>
        <taxon>Strongyloidea</taxon>
        <taxon>Metastrongylidae</taxon>
        <taxon>Dictyocaulus</taxon>
    </lineage>
</organism>
<feature type="chain" id="PRO_5002336422" description="Thrombospondin type 1 domain protein" evidence="3">
    <location>
        <begin position="17"/>
        <end position="173"/>
    </location>
</feature>
<evidence type="ECO:0000256" key="2">
    <source>
        <dbReference type="SAM" id="Phobius"/>
    </source>
</evidence>
<evidence type="ECO:0000313" key="5">
    <source>
        <dbReference type="Proteomes" id="UP000053766"/>
    </source>
</evidence>
<dbReference type="EMBL" id="KN716169">
    <property type="protein sequence ID" value="KJH52187.1"/>
    <property type="molecule type" value="Genomic_DNA"/>
</dbReference>
<feature type="coiled-coil region" evidence="1">
    <location>
        <begin position="144"/>
        <end position="171"/>
    </location>
</feature>
<reference evidence="4 5" key="1">
    <citation type="submission" date="2013-11" db="EMBL/GenBank/DDBJ databases">
        <title>Draft genome of the bovine lungworm Dictyocaulus viviparus.</title>
        <authorList>
            <person name="Mitreva M."/>
        </authorList>
    </citation>
    <scope>NUCLEOTIDE SEQUENCE [LARGE SCALE GENOMIC DNA]</scope>
    <source>
        <strain evidence="4 5">HannoverDv2000</strain>
    </source>
</reference>
<dbReference type="OrthoDB" id="5815237at2759"/>
<keyword evidence="2" id="KW-0812">Transmembrane</keyword>